<dbReference type="EMBL" id="PCVG01000071">
    <property type="protein sequence ID" value="PIQ68216.1"/>
    <property type="molecule type" value="Genomic_DNA"/>
</dbReference>
<dbReference type="CDD" id="cd07560">
    <property type="entry name" value="Peptidase_S41_CPP"/>
    <property type="match status" value="1"/>
</dbReference>
<dbReference type="InterPro" id="IPR004447">
    <property type="entry name" value="Peptidase_S41A"/>
</dbReference>
<dbReference type="GO" id="GO:0008236">
    <property type="term" value="F:serine-type peptidase activity"/>
    <property type="evidence" value="ECO:0007669"/>
    <property type="project" value="UniProtKB-KW"/>
</dbReference>
<feature type="domain" description="PDZ" evidence="7">
    <location>
        <begin position="138"/>
        <end position="202"/>
    </location>
</feature>
<dbReference type="Gene3D" id="3.30.750.44">
    <property type="match status" value="1"/>
</dbReference>
<reference evidence="8 9" key="1">
    <citation type="submission" date="2017-09" db="EMBL/GenBank/DDBJ databases">
        <title>Depth-based differentiation of microbial function through sediment-hosted aquifers and enrichment of novel symbionts in the deep terrestrial subsurface.</title>
        <authorList>
            <person name="Probst A.J."/>
            <person name="Ladd B."/>
            <person name="Jarett J.K."/>
            <person name="Geller-Mcgrath D.E."/>
            <person name="Sieber C.M."/>
            <person name="Emerson J.B."/>
            <person name="Anantharaman K."/>
            <person name="Thomas B.C."/>
            <person name="Malmstrom R."/>
            <person name="Stieglmeier M."/>
            <person name="Klingl A."/>
            <person name="Woyke T."/>
            <person name="Ryan C.M."/>
            <person name="Banfield J.F."/>
        </authorList>
    </citation>
    <scope>NUCLEOTIDE SEQUENCE [LARGE SCALE GENOMIC DNA]</scope>
    <source>
        <strain evidence="8">CG11_big_fil_rev_8_21_14_0_20_46_11</strain>
    </source>
</reference>
<comment type="similarity">
    <text evidence="1 5">Belongs to the peptidase S41A family.</text>
</comment>
<dbReference type="NCBIfam" id="TIGR00225">
    <property type="entry name" value="prc"/>
    <property type="match status" value="1"/>
</dbReference>
<evidence type="ECO:0000313" key="8">
    <source>
        <dbReference type="EMBL" id="PIQ68216.1"/>
    </source>
</evidence>
<dbReference type="GO" id="GO:0007165">
    <property type="term" value="P:signal transduction"/>
    <property type="evidence" value="ECO:0007669"/>
    <property type="project" value="TreeGrafter"/>
</dbReference>
<proteinExistence type="inferred from homology"/>
<dbReference type="InterPro" id="IPR036034">
    <property type="entry name" value="PDZ_sf"/>
</dbReference>
<dbReference type="GO" id="GO:0004175">
    <property type="term" value="F:endopeptidase activity"/>
    <property type="evidence" value="ECO:0007669"/>
    <property type="project" value="TreeGrafter"/>
</dbReference>
<dbReference type="InterPro" id="IPR001478">
    <property type="entry name" value="PDZ"/>
</dbReference>
<dbReference type="PROSITE" id="PS50106">
    <property type="entry name" value="PDZ"/>
    <property type="match status" value="1"/>
</dbReference>
<keyword evidence="6" id="KW-0812">Transmembrane</keyword>
<evidence type="ECO:0000256" key="5">
    <source>
        <dbReference type="RuleBase" id="RU004404"/>
    </source>
</evidence>
<dbReference type="InterPro" id="IPR029045">
    <property type="entry name" value="ClpP/crotonase-like_dom_sf"/>
</dbReference>
<dbReference type="SUPFAM" id="SSF50156">
    <property type="entry name" value="PDZ domain-like"/>
    <property type="match status" value="1"/>
</dbReference>
<dbReference type="AlphaFoldDB" id="A0A2H0KAE5"/>
<feature type="transmembrane region" description="Helical" evidence="6">
    <location>
        <begin position="32"/>
        <end position="52"/>
    </location>
</feature>
<dbReference type="Gene3D" id="2.30.42.10">
    <property type="match status" value="1"/>
</dbReference>
<organism evidence="8 9">
    <name type="scientific">Candidatus Taylorbacteria bacterium CG11_big_fil_rev_8_21_14_0_20_46_11</name>
    <dbReference type="NCBI Taxonomy" id="1975025"/>
    <lineage>
        <taxon>Bacteria</taxon>
        <taxon>Candidatus Tayloriibacteriota</taxon>
    </lineage>
</organism>
<name>A0A2H0KAE5_9BACT</name>
<dbReference type="PANTHER" id="PTHR32060:SF30">
    <property type="entry name" value="CARBOXY-TERMINAL PROCESSING PROTEASE CTPA"/>
    <property type="match status" value="1"/>
</dbReference>
<dbReference type="FunFam" id="2.30.42.10:FF:000063">
    <property type="entry name" value="Peptidase, S41 family"/>
    <property type="match status" value="1"/>
</dbReference>
<evidence type="ECO:0000259" key="7">
    <source>
        <dbReference type="PROSITE" id="PS50106"/>
    </source>
</evidence>
<gene>
    <name evidence="8" type="ORF">COV91_05315</name>
</gene>
<evidence type="ECO:0000256" key="1">
    <source>
        <dbReference type="ARBA" id="ARBA00009179"/>
    </source>
</evidence>
<dbReference type="InterPro" id="IPR005151">
    <property type="entry name" value="Tail-specific_protease"/>
</dbReference>
<evidence type="ECO:0000256" key="3">
    <source>
        <dbReference type="ARBA" id="ARBA00022801"/>
    </source>
</evidence>
<evidence type="ECO:0000313" key="9">
    <source>
        <dbReference type="Proteomes" id="UP000229342"/>
    </source>
</evidence>
<sequence>MYLTCPVVHKNRRTHVYLRYYTIMQPSHAKTLSLSGIALLTIGVVFYAGFAYGESYRPAIEKVTELQGKDVPPELQAKVTDFSPFWKVWNTLNEKFVSATTSSVTTDDKVWGAISGLASSLEDPYTVFMSPEETKMFESEITGNFEGVGMEIGIKDNVLTVVAPLKGTPADKAGIHPGDKIIKINNEVSTSMKVEQAVRIIRGKRGTGVVLTLYREGVQEPFDVTVVRDVIDIPTIDTEVRSAPDASGKSTVVASGSGLQQNGVYVVRLYSFSANSPRLFREALKGFEASGSNKLLLDLRGNPGGFLDAAVDIASWFLPEGKVIVTEDGGEKGNTKIHRSRGYNVFNDTLKMVILVNGGSASASEILAGALSEHHIATLVGAQTFGKGSVQELVKITPDTSLKVTVARWLTPDGNSISLKGITPDVEVKVTPDDSKEGRDLQMEKAIEILTK</sequence>
<keyword evidence="3 5" id="KW-0378">Hydrolase</keyword>
<keyword evidence="2 5" id="KW-0645">Protease</keyword>
<protein>
    <submittedName>
        <fullName evidence="8">Peptidase S41</fullName>
    </submittedName>
</protein>
<dbReference type="GO" id="GO:0006508">
    <property type="term" value="P:proteolysis"/>
    <property type="evidence" value="ECO:0007669"/>
    <property type="project" value="UniProtKB-KW"/>
</dbReference>
<evidence type="ECO:0000256" key="6">
    <source>
        <dbReference type="SAM" id="Phobius"/>
    </source>
</evidence>
<dbReference type="CDD" id="cd06782">
    <property type="entry name" value="cpPDZ_CPP-like"/>
    <property type="match status" value="1"/>
</dbReference>
<evidence type="ECO:0000256" key="2">
    <source>
        <dbReference type="ARBA" id="ARBA00022670"/>
    </source>
</evidence>
<dbReference type="Proteomes" id="UP000229342">
    <property type="component" value="Unassembled WGS sequence"/>
</dbReference>
<dbReference type="SUPFAM" id="SSF52096">
    <property type="entry name" value="ClpP/crotonase"/>
    <property type="match status" value="1"/>
</dbReference>
<dbReference type="PANTHER" id="PTHR32060">
    <property type="entry name" value="TAIL-SPECIFIC PROTEASE"/>
    <property type="match status" value="1"/>
</dbReference>
<dbReference type="SMART" id="SM00228">
    <property type="entry name" value="PDZ"/>
    <property type="match status" value="1"/>
</dbReference>
<dbReference type="GO" id="GO:0030288">
    <property type="term" value="C:outer membrane-bounded periplasmic space"/>
    <property type="evidence" value="ECO:0007669"/>
    <property type="project" value="TreeGrafter"/>
</dbReference>
<accession>A0A2H0KAE5</accession>
<comment type="caution">
    <text evidence="8">The sequence shown here is derived from an EMBL/GenBank/DDBJ whole genome shotgun (WGS) entry which is preliminary data.</text>
</comment>
<dbReference type="SMART" id="SM00245">
    <property type="entry name" value="TSPc"/>
    <property type="match status" value="1"/>
</dbReference>
<evidence type="ECO:0000256" key="4">
    <source>
        <dbReference type="ARBA" id="ARBA00022825"/>
    </source>
</evidence>
<keyword evidence="4 5" id="KW-0720">Serine protease</keyword>
<dbReference type="Pfam" id="PF17820">
    <property type="entry name" value="PDZ_6"/>
    <property type="match status" value="1"/>
</dbReference>
<dbReference type="Pfam" id="PF03572">
    <property type="entry name" value="Peptidase_S41"/>
    <property type="match status" value="1"/>
</dbReference>
<dbReference type="InterPro" id="IPR041489">
    <property type="entry name" value="PDZ_6"/>
</dbReference>
<keyword evidence="6" id="KW-1133">Transmembrane helix</keyword>
<keyword evidence="6" id="KW-0472">Membrane</keyword>
<dbReference type="Gene3D" id="3.90.226.10">
    <property type="entry name" value="2-enoyl-CoA Hydratase, Chain A, domain 1"/>
    <property type="match status" value="1"/>
</dbReference>